<organism evidence="1 2">
    <name type="scientific">Nonomuraea insulae</name>
    <dbReference type="NCBI Taxonomy" id="1616787"/>
    <lineage>
        <taxon>Bacteria</taxon>
        <taxon>Bacillati</taxon>
        <taxon>Actinomycetota</taxon>
        <taxon>Actinomycetes</taxon>
        <taxon>Streptosporangiales</taxon>
        <taxon>Streptosporangiaceae</taxon>
        <taxon>Nonomuraea</taxon>
    </lineage>
</organism>
<comment type="caution">
    <text evidence="1">The sequence shown here is derived from an EMBL/GenBank/DDBJ whole genome shotgun (WGS) entry which is preliminary data.</text>
</comment>
<dbReference type="Gene3D" id="2.180.10.10">
    <property type="entry name" value="RHS repeat-associated core"/>
    <property type="match status" value="1"/>
</dbReference>
<name>A0ABW1CS35_9ACTN</name>
<accession>A0ABW1CS35</accession>
<evidence type="ECO:0008006" key="3">
    <source>
        <dbReference type="Google" id="ProtNLM"/>
    </source>
</evidence>
<reference evidence="2" key="1">
    <citation type="journal article" date="2019" name="Int. J. Syst. Evol. Microbiol.">
        <title>The Global Catalogue of Microorganisms (GCM) 10K type strain sequencing project: providing services to taxonomists for standard genome sequencing and annotation.</title>
        <authorList>
            <consortium name="The Broad Institute Genomics Platform"/>
            <consortium name="The Broad Institute Genome Sequencing Center for Infectious Disease"/>
            <person name="Wu L."/>
            <person name="Ma J."/>
        </authorList>
    </citation>
    <scope>NUCLEOTIDE SEQUENCE [LARGE SCALE GENOMIC DNA]</scope>
    <source>
        <strain evidence="2">CCUG 53903</strain>
    </source>
</reference>
<gene>
    <name evidence="1" type="ORF">ACFPZ3_31365</name>
</gene>
<dbReference type="RefSeq" id="WP_379517897.1">
    <property type="nucleotide sequence ID" value="NZ_JBHSPA010000037.1"/>
</dbReference>
<proteinExistence type="predicted"/>
<keyword evidence="2" id="KW-1185">Reference proteome</keyword>
<dbReference type="Proteomes" id="UP001596058">
    <property type="component" value="Unassembled WGS sequence"/>
</dbReference>
<protein>
    <recommendedName>
        <fullName evidence="3">RHS repeat-associated protein</fullName>
    </recommendedName>
</protein>
<dbReference type="SUPFAM" id="SSF89372">
    <property type="entry name" value="Fucose-specific lectin"/>
    <property type="match status" value="1"/>
</dbReference>
<dbReference type="EMBL" id="JBHSPA010000037">
    <property type="protein sequence ID" value="MFC5828392.1"/>
    <property type="molecule type" value="Genomic_DNA"/>
</dbReference>
<evidence type="ECO:0000313" key="2">
    <source>
        <dbReference type="Proteomes" id="UP001596058"/>
    </source>
</evidence>
<sequence length="2752" mass="289827">MLRLDDLREAADAYTGTVRFTLPLASLAGVGDVLLSYDSGMVDAVRDGWNLAAPTGVAGLGWTLETDRISMGPDGYRLRLNGAGYRLLPDGDAYVTTPHTFWRCTRTTGDAWTVILDDGTRLVFGGDGENGAVEWGHTVGGWTGASVQTKGRRRAATGWWLSSRTDVWGNTTTYTYLQDTAQLAGGAPFTRATYLRGVEGHDGGRLELAYTDKDPREYADPHHGSPAWQSRYGTRALASVAAITPAGTTLTITTLGYGDTGGPATIGTGDRIKRLLTTVGRTTPGGYPVPAVGFGYDLSAISPSHGALLTVTTSAGGVAEFAYNRPAPALARRDIPLTPPPRAGRTEPGITFGDDYAVVLWPGDDGTTTANAYRWEGRWVGGTVPVPAGTYESLRVIPGTRCFAIVGATTYTLFHADPETPGGWTGSATAEPIGLPADEAVAAAGADGALALLASRTGTMVVRWFDGAAWQRLDCAAPAGTTLASLDGAGETITRICAGGPGPDLDLDLTLVRPHPVTGWSAQSYRLRSWTAGLNRLNVAQGDGFAVLTCEGLSGTERAVTWQAVRWDAGAPVTAPLGGRTTSDTTGAFPPVALRRDTVLIGQDAYRYDGAGWFHQDLSLLARPGDAVLTLGGDHITRATTSDRSSDGATTYDLIVYDPAAAGAGRWGYAEGLSGVSVRGGTAAAARFGSWQPGATSRYAIIDTGLVLLGASGGWTRAFDLDAAFTGAELFAESYLIYQSGTGADAGITAVPLEPGSAATPIRLRGARLTGAGATAFAAYTGVWNEGAKLRLYRAVTGDVRGPLTPLAVTSVKLHGSGVHTGTGPDGAYNTVSIGYAVASETATVSADGHLLASARTTVAPGTADATRPMSGRTVVEFFNGLTSQEAAGLSYPAGLSTNAAAHLSRVRGVQHSATCYTQDGGTEVTRATGWWWATPARTGPRAMGAWVRSREDVTAVDGVPQHRTQVHDARTGRVTRVGETLPDGTAVETAFTYWWEVYDPDRTANLLTPVVQIMTSAAGMLTEGMVTAWDDDWGSGPGCWAPSASYVATRPDPRPFTQWRGQLVAPEDGWLPRETVTSRTAGGLVTRTRDTLGRRNTTLYGGAGSSALFGGADVMAGEAYFYGCEPGESPGPWRYRAADRRTGPVEAHLVAGESNLGTRSLRMVSDLGGIAGPFASFVPEDQDRTYLFSCWAQTPPGYTAGEARFEITISTLGESPQRLGDAIPLDVPATGGGWRYLSGVIPLAARRGGQRASVTIRGRNAGTSAQVLVDGLRFQPVDAAFHAEVTHPLTGLPLGSLGPNGATFRLIRDANRIVTATLGPDDSVARLRVPGFARLLTSDGDYAENLPNTLLEAVAGDGAVHQNFEASDRALWDLPSGWDVAAGRLTFAGTGGEAGTVSGPWRDRALLKGFSAPDYVVYVQVLPPGTGEPTPPGDVAVGCGNVLVSHKDGAWSLKYLDGSTWRTPITQSGDFTHGDLVFSVLDGRVSLFASGRQILSARLPGLVPDGTLGLSLTGPGAFANLIALTDPELRMTLHDGRGIAQQSLELRDSQQVEARGVVYDDLGRVAYGKNPVLAPVAATGNLIAGGATAYLPSGNQTLQHYLERGNGSPFTRIDHERSPLTRPLRLGLPGDDLAVGGDHAATMAYARNTVTGPMRGLVPDAAAGNHRLLEVTGPDGALAHALATPGGRLVAQRVELGDGTSLTRGYAYDAAGQLTRIEPPSSFDGGTGRPTTFGYDFLGRLTLLVTPETGSTRFAYDGLGRPRFRMDAAGAAASPVRIGYRRLDRLGRVVEAGTIADTAVAWEAAIEHVDDPRWPGTGVAHEVRQSFVYDTATDGAGAEGGAAINEGRLTSVAGTGVTESYAYDTRGQVTRYRVSAPAYADTVWESSYAYDGRGRPARIDLPKAVSDGSPPLSVAYTYDRTGRVVAVGAPPDEGAFQRLGPRPDTSGIYSRFAYNPDGTPRSISYADGAVPVRLDYTAAGWPERITTGTYSEEIGYADGGYPGPGGYHDGKVARRRSMWFTEPGALYPVRDTTERFGYDTAGRVIAAMPYLGGAGDGVTYYRDGNLREVRRGDSLSVYRYTPKDATRDVLLAQTESDRVLEVETTLTTGCDFDRPSAGWTWGSANAGPGGPAVEPVVPDQNAKCLRLPGGGSPGGSCYLEYRWRFDARGSYTVAYRISADADLAGRPGVLGWYVTVSGPDGPLAHRLVRALDGLTTTWSPQSFTLDLATLPPGLGASGGAGVTEVALRLVNGRNGALRVDDVTISGTGSSGSLDYDPAGRVTGLPSAGVGSLTYTPGNDAVSGFASAGVCPYDVGFGFDAADRPVCRVAAPDGDGFTVRSLTLRTPAGSPLAQFDAVTDVAGNTTVRRRYLIPGPFGAVAVEDDGRMSYPIRGADGGVRAVVDPDGRLIRYSELDAFGRPQSALPRSATSGKPLLPLLAEELDPLSGLAPHGTAPYDPVLGRALTPAADPGGSMSAAAPDPLAPAITTSPYGDGWFGRAAGLSTVASGLVTTVTNVLHLHFVTSWKYIPHAWPVHGLVAQTLGWNPYDWSVFAMTMGGPPATRTMRAAGALMFLTPQLYGLPRWAYNRYLTRSCADRGLFGIGSESLAEDVYHLQFYGPMETIGGQRLRPLPVAPIPDGFYIFVMDEDGVFRYRDMSDRAGGHELYVRHSQLNGGGCAQTAGMLRVRNKQRDIVLTNSSGHYTPSLASVEQWAIPALREAGYLTWRITAIDFTHLNLAEQMHTYLKDGLFT</sequence>
<evidence type="ECO:0000313" key="1">
    <source>
        <dbReference type="EMBL" id="MFC5828392.1"/>
    </source>
</evidence>